<dbReference type="PANTHER" id="PTHR43591:SF24">
    <property type="entry name" value="2-METHOXY-6-POLYPRENYL-1,4-BENZOQUINOL METHYLASE, MITOCHONDRIAL"/>
    <property type="match status" value="1"/>
</dbReference>
<protein>
    <submittedName>
        <fullName evidence="2">SAM-dependent methyltransferase</fullName>
    </submittedName>
</protein>
<dbReference type="RefSeq" id="WP_115773387.1">
    <property type="nucleotide sequence ID" value="NZ_PIOC01000017.1"/>
</dbReference>
<evidence type="ECO:0000313" key="3">
    <source>
        <dbReference type="Proteomes" id="UP000257143"/>
    </source>
</evidence>
<dbReference type="GO" id="GO:0032259">
    <property type="term" value="P:methylation"/>
    <property type="evidence" value="ECO:0007669"/>
    <property type="project" value="UniProtKB-KW"/>
</dbReference>
<dbReference type="Pfam" id="PF08241">
    <property type="entry name" value="Methyltransf_11"/>
    <property type="match status" value="1"/>
</dbReference>
<feature type="domain" description="Methyltransferase type 11" evidence="1">
    <location>
        <begin position="40"/>
        <end position="135"/>
    </location>
</feature>
<gene>
    <name evidence="2" type="ORF">CWR48_11505</name>
</gene>
<dbReference type="SUPFAM" id="SSF53335">
    <property type="entry name" value="S-adenosyl-L-methionine-dependent methyltransferases"/>
    <property type="match status" value="1"/>
</dbReference>
<accession>A0A3D8PPY2</accession>
<dbReference type="CDD" id="cd02440">
    <property type="entry name" value="AdoMet_MTases"/>
    <property type="match status" value="1"/>
</dbReference>
<dbReference type="InterPro" id="IPR029063">
    <property type="entry name" value="SAM-dependent_MTases_sf"/>
</dbReference>
<dbReference type="Proteomes" id="UP000257143">
    <property type="component" value="Unassembled WGS sequence"/>
</dbReference>
<evidence type="ECO:0000313" key="2">
    <source>
        <dbReference type="EMBL" id="RDW18206.1"/>
    </source>
</evidence>
<dbReference type="InterPro" id="IPR013216">
    <property type="entry name" value="Methyltransf_11"/>
</dbReference>
<sequence>MGIDFHNQNNSNTYAARHADNSWIEAVKELVPIKNIQYALDVGCGGGIYSKALADMGIPNVMAIDFSKNILEAAKENCKEYENIHFKHGNAVETGLDNDSYDLLLERALIHHIKDLRSCFSEGYRVLKKGGYYIIQDRTHEDCLLKGDDSHIRGYFFEYFPKLIEKETSRRHESKFVIEMLKEAGFNNIEEIKLWETRRIYDDKDQLLEDLSKRTGRSILHDLNDEELKSLIDQIDNAISINTKLVEKDRWTVWKAVK</sequence>
<keyword evidence="2" id="KW-0808">Transferase</keyword>
<dbReference type="Gene3D" id="3.40.50.150">
    <property type="entry name" value="Vaccinia Virus protein VP39"/>
    <property type="match status" value="1"/>
</dbReference>
<evidence type="ECO:0000259" key="1">
    <source>
        <dbReference type="Pfam" id="PF08241"/>
    </source>
</evidence>
<dbReference type="EMBL" id="PIOC01000017">
    <property type="protein sequence ID" value="RDW18206.1"/>
    <property type="molecule type" value="Genomic_DNA"/>
</dbReference>
<name>A0A3D8PPY2_9BACI</name>
<dbReference type="GO" id="GO:0008757">
    <property type="term" value="F:S-adenosylmethionine-dependent methyltransferase activity"/>
    <property type="evidence" value="ECO:0007669"/>
    <property type="project" value="InterPro"/>
</dbReference>
<keyword evidence="3" id="KW-1185">Reference proteome</keyword>
<keyword evidence="2" id="KW-0489">Methyltransferase</keyword>
<dbReference type="OrthoDB" id="9791837at2"/>
<comment type="caution">
    <text evidence="2">The sequence shown here is derived from an EMBL/GenBank/DDBJ whole genome shotgun (WGS) entry which is preliminary data.</text>
</comment>
<dbReference type="PANTHER" id="PTHR43591">
    <property type="entry name" value="METHYLTRANSFERASE"/>
    <property type="match status" value="1"/>
</dbReference>
<proteinExistence type="predicted"/>
<reference evidence="3" key="1">
    <citation type="submission" date="2017-11" db="EMBL/GenBank/DDBJ databases">
        <authorList>
            <person name="Zhu W."/>
        </authorList>
    </citation>
    <scope>NUCLEOTIDE SEQUENCE [LARGE SCALE GENOMIC DNA]</scope>
    <source>
        <strain evidence="3">CAU 1183</strain>
    </source>
</reference>
<dbReference type="AlphaFoldDB" id="A0A3D8PPY2"/>
<organism evidence="2 3">
    <name type="scientific">Oceanobacillus arenosus</name>
    <dbReference type="NCBI Taxonomy" id="1229153"/>
    <lineage>
        <taxon>Bacteria</taxon>
        <taxon>Bacillati</taxon>
        <taxon>Bacillota</taxon>
        <taxon>Bacilli</taxon>
        <taxon>Bacillales</taxon>
        <taxon>Bacillaceae</taxon>
        <taxon>Oceanobacillus</taxon>
    </lineage>
</organism>